<dbReference type="EMBL" id="VDBS01000020">
    <property type="protein sequence ID" value="TNB58399.1"/>
    <property type="molecule type" value="Genomic_DNA"/>
</dbReference>
<dbReference type="SUPFAM" id="SSF51161">
    <property type="entry name" value="Trimeric LpxA-like enzymes"/>
    <property type="match status" value="1"/>
</dbReference>
<comment type="similarity">
    <text evidence="1">Belongs to the transferase hexapeptide repeat family.</text>
</comment>
<dbReference type="CDD" id="cd03360">
    <property type="entry name" value="LbH_AT_putative"/>
    <property type="match status" value="1"/>
</dbReference>
<dbReference type="Gene3D" id="2.160.10.10">
    <property type="entry name" value="Hexapeptide repeat proteins"/>
    <property type="match status" value="1"/>
</dbReference>
<dbReference type="AlphaFoldDB" id="A0AAX2UJZ5"/>
<comment type="caution">
    <text evidence="2">The sequence shown here is derived from an EMBL/GenBank/DDBJ whole genome shotgun (WGS) entry which is preliminary data.</text>
</comment>
<dbReference type="RefSeq" id="WP_131936859.1">
    <property type="nucleotide sequence ID" value="NZ_CP037747.1"/>
</dbReference>
<dbReference type="InterPro" id="IPR020019">
    <property type="entry name" value="AcTrfase_PglD-like"/>
</dbReference>
<gene>
    <name evidence="2" type="ORF">FDW42_02240</name>
</gene>
<name>A0AAX2UJZ5_9BACT</name>
<dbReference type="Gene3D" id="3.40.50.720">
    <property type="entry name" value="NAD(P)-binding Rossmann-like Domain"/>
    <property type="match status" value="1"/>
</dbReference>
<evidence type="ECO:0000256" key="1">
    <source>
        <dbReference type="ARBA" id="ARBA00007274"/>
    </source>
</evidence>
<evidence type="ECO:0000313" key="2">
    <source>
        <dbReference type="EMBL" id="TNB58399.1"/>
    </source>
</evidence>
<sequence length="225" mass="25160">MQNIKQVVIVGIGETAQLAYEYFTHDSDYTICAFAVHKQYKNSDEFLGLPLVEVEQLVDLYPAGRYKVFVAMSSGELNYARARVYNEIKTKGYICASYISSRAFVWHNVSVGENCFILEDNTLQPFTSVGDNVVMWSGNHLGHRSVVKNHCFITSHCVISGFCEIGEYSFLGVNSCIANNVKIAKDNFIALGSVINQNTKENAIYRGNPAEISKIPAKKFCKVKE</sequence>
<accession>A0AAX2UJZ5</accession>
<evidence type="ECO:0000313" key="3">
    <source>
        <dbReference type="Proteomes" id="UP000306813"/>
    </source>
</evidence>
<dbReference type="Proteomes" id="UP000306813">
    <property type="component" value="Unassembled WGS sequence"/>
</dbReference>
<proteinExistence type="inferred from homology"/>
<organism evidence="2 3">
    <name type="scientific">Campylobacter helveticus</name>
    <dbReference type="NCBI Taxonomy" id="28898"/>
    <lineage>
        <taxon>Bacteria</taxon>
        <taxon>Pseudomonadati</taxon>
        <taxon>Campylobacterota</taxon>
        <taxon>Epsilonproteobacteria</taxon>
        <taxon>Campylobacterales</taxon>
        <taxon>Campylobacteraceae</taxon>
        <taxon>Campylobacter</taxon>
    </lineage>
</organism>
<dbReference type="InterPro" id="IPR050179">
    <property type="entry name" value="Trans_hexapeptide_repeat"/>
</dbReference>
<dbReference type="InterPro" id="IPR011004">
    <property type="entry name" value="Trimer_LpxA-like_sf"/>
</dbReference>
<protein>
    <submittedName>
        <fullName evidence="2">Acetyltransferase</fullName>
    </submittedName>
</protein>
<dbReference type="PANTHER" id="PTHR43300:SF4">
    <property type="entry name" value="ACYL-[ACYL-CARRIER-PROTEIN]--UDP-N-ACETYLGLUCOSAMINE O-ACYLTRANSFERASE"/>
    <property type="match status" value="1"/>
</dbReference>
<dbReference type="PANTHER" id="PTHR43300">
    <property type="entry name" value="ACETYLTRANSFERASE"/>
    <property type="match status" value="1"/>
</dbReference>
<reference evidence="2 3" key="1">
    <citation type="submission" date="2019-05" db="EMBL/GenBank/DDBJ databases">
        <title>Draft genomes of eight strains of Campylobacter helveticus isolated from cats and a dog in New Zealand.</title>
        <authorList>
            <person name="Bojanic K."/>
            <person name="Midwinter A.C."/>
            <person name="Biggs P.J."/>
            <person name="Acke E."/>
            <person name="Cornelius A.J."/>
            <person name="Marshall J.C."/>
        </authorList>
    </citation>
    <scope>NUCLEOTIDE SEQUENCE [LARGE SCALE GENOMIC DNA]</scope>
    <source>
        <strain evidence="2 3">ACP123b</strain>
    </source>
</reference>
<dbReference type="NCBIfam" id="TIGR03570">
    <property type="entry name" value="NeuD_NnaD"/>
    <property type="match status" value="1"/>
</dbReference>